<dbReference type="GO" id="GO:0016758">
    <property type="term" value="F:hexosyltransferase activity"/>
    <property type="evidence" value="ECO:0007669"/>
    <property type="project" value="UniProtKB-ARBA"/>
</dbReference>
<dbReference type="eggNOG" id="COG0463">
    <property type="taxonomic scope" value="Bacteria"/>
</dbReference>
<feature type="domain" description="Glycosyltransferase 2-like" evidence="2">
    <location>
        <begin position="8"/>
        <end position="179"/>
    </location>
</feature>
<evidence type="ECO:0000313" key="3">
    <source>
        <dbReference type="EMBL" id="EET60577.1"/>
    </source>
</evidence>
<organism evidence="3 4">
    <name type="scientific">Marvinbryantia formatexigens DSM 14469</name>
    <dbReference type="NCBI Taxonomy" id="478749"/>
    <lineage>
        <taxon>Bacteria</taxon>
        <taxon>Bacillati</taxon>
        <taxon>Bacillota</taxon>
        <taxon>Clostridia</taxon>
        <taxon>Lachnospirales</taxon>
        <taxon>Lachnospiraceae</taxon>
        <taxon>Marvinbryantia</taxon>
    </lineage>
</organism>
<keyword evidence="3" id="KW-0808">Transferase</keyword>
<evidence type="ECO:0000256" key="1">
    <source>
        <dbReference type="SAM" id="Coils"/>
    </source>
</evidence>
<dbReference type="Pfam" id="PF00535">
    <property type="entry name" value="Glycos_transf_2"/>
    <property type="match status" value="1"/>
</dbReference>
<gene>
    <name evidence="3" type="ORF">BRYFOR_07395</name>
</gene>
<evidence type="ECO:0000259" key="2">
    <source>
        <dbReference type="Pfam" id="PF00535"/>
    </source>
</evidence>
<dbReference type="AlphaFoldDB" id="C6LFJ2"/>
<comment type="caution">
    <text evidence="3">The sequence shown here is derived from an EMBL/GenBank/DDBJ whole genome shotgun (WGS) entry which is preliminary data.</text>
</comment>
<dbReference type="CDD" id="cd00761">
    <property type="entry name" value="Glyco_tranf_GTA_type"/>
    <property type="match status" value="1"/>
</dbReference>
<keyword evidence="4" id="KW-1185">Reference proteome</keyword>
<dbReference type="PANTHER" id="PTHR22916">
    <property type="entry name" value="GLYCOSYLTRANSFERASE"/>
    <property type="match status" value="1"/>
</dbReference>
<name>C6LFJ2_9FIRM</name>
<dbReference type="PANTHER" id="PTHR22916:SF3">
    <property type="entry name" value="UDP-GLCNAC:BETAGAL BETA-1,3-N-ACETYLGLUCOSAMINYLTRANSFERASE-LIKE PROTEIN 1"/>
    <property type="match status" value="1"/>
</dbReference>
<dbReference type="SUPFAM" id="SSF53448">
    <property type="entry name" value="Nucleotide-diphospho-sugar transferases"/>
    <property type="match status" value="1"/>
</dbReference>
<proteinExistence type="predicted"/>
<dbReference type="RefSeq" id="WP_006862186.1">
    <property type="nucleotide sequence ID" value="NZ_ACCL02000010.1"/>
</dbReference>
<dbReference type="EMBL" id="ACCL02000010">
    <property type="protein sequence ID" value="EET60577.1"/>
    <property type="molecule type" value="Genomic_DNA"/>
</dbReference>
<sequence length="402" mass="46618">MSYDRKVSVIIPVYNAEKYLRDTLDDATGQTLREIEIICVDDGSTDSSAEIVEEYARRDARVRLIRQKNQYAGVARNHGMSHATGEYLVFWDADDCFEPAMLEKMYARITQAQADICVCNVNVLDETTKDLIRSESYLVPAYLQGAQEYAKTTHPEYLFNIATNVPWNKMFRAEFVREHGLQFENRSRANDVYFVMMAFYLAEKIAVLDERLVTYRANNESSLTGTLSQTPLCAIKAFDAVRKELLRLGAMENPQIRQSFDNRVLQSLLFGLHKCVQGEAFAQMYQYLKKEGFARLGICPQEQYYYSEEAYRRFLRLLDEEPLDYVLQYALEEKTKKQKRIHELKEKVQNLRGRVAELKDEKKAMKEENRQMRAVLGSCGGRLVQKIYALRKNPKEESGKVN</sequence>
<dbReference type="OrthoDB" id="1640114at2"/>
<dbReference type="Proteomes" id="UP000005561">
    <property type="component" value="Unassembled WGS sequence"/>
</dbReference>
<dbReference type="InterPro" id="IPR001173">
    <property type="entry name" value="Glyco_trans_2-like"/>
</dbReference>
<reference evidence="3" key="1">
    <citation type="submission" date="2009-07" db="EMBL/GenBank/DDBJ databases">
        <authorList>
            <person name="Weinstock G."/>
            <person name="Sodergren E."/>
            <person name="Clifton S."/>
            <person name="Fulton L."/>
            <person name="Fulton B."/>
            <person name="Courtney L."/>
            <person name="Fronick C."/>
            <person name="Harrison M."/>
            <person name="Strong C."/>
            <person name="Farmer C."/>
            <person name="Delahaunty K."/>
            <person name="Markovic C."/>
            <person name="Hall O."/>
            <person name="Minx P."/>
            <person name="Tomlinson C."/>
            <person name="Mitreva M."/>
            <person name="Nelson J."/>
            <person name="Hou S."/>
            <person name="Wollam A."/>
            <person name="Pepin K.H."/>
            <person name="Johnson M."/>
            <person name="Bhonagiri V."/>
            <person name="Nash W.E."/>
            <person name="Warren W."/>
            <person name="Chinwalla A."/>
            <person name="Mardis E.R."/>
            <person name="Wilson R.K."/>
        </authorList>
    </citation>
    <scope>NUCLEOTIDE SEQUENCE [LARGE SCALE GENOMIC DNA]</scope>
    <source>
        <strain evidence="3">DSM 14469</strain>
    </source>
</reference>
<feature type="coiled-coil region" evidence="1">
    <location>
        <begin position="327"/>
        <end position="375"/>
    </location>
</feature>
<keyword evidence="1" id="KW-0175">Coiled coil</keyword>
<dbReference type="InterPro" id="IPR029044">
    <property type="entry name" value="Nucleotide-diphossugar_trans"/>
</dbReference>
<accession>C6LFJ2</accession>
<dbReference type="STRING" id="168384.SAMN05660368_02096"/>
<protein>
    <submittedName>
        <fullName evidence="3">Glycosyl transferase, family 2/glycosyl transferase family 8</fullName>
    </submittedName>
</protein>
<evidence type="ECO:0000313" key="4">
    <source>
        <dbReference type="Proteomes" id="UP000005561"/>
    </source>
</evidence>
<dbReference type="Gene3D" id="3.90.550.10">
    <property type="entry name" value="Spore Coat Polysaccharide Biosynthesis Protein SpsA, Chain A"/>
    <property type="match status" value="1"/>
</dbReference>